<evidence type="ECO:0000256" key="5">
    <source>
        <dbReference type="ARBA" id="ARBA00022833"/>
    </source>
</evidence>
<comment type="subcellular location">
    <subcellularLocation>
        <location evidence="1">Nucleus</location>
    </subcellularLocation>
</comment>
<dbReference type="GO" id="GO:0000981">
    <property type="term" value="F:DNA-binding transcription factor activity, RNA polymerase II-specific"/>
    <property type="evidence" value="ECO:0007669"/>
    <property type="project" value="TreeGrafter"/>
</dbReference>
<evidence type="ECO:0000259" key="13">
    <source>
        <dbReference type="PROSITE" id="PS50157"/>
    </source>
</evidence>
<evidence type="ECO:0000256" key="1">
    <source>
        <dbReference type="ARBA" id="ARBA00004123"/>
    </source>
</evidence>
<evidence type="ECO:0000256" key="3">
    <source>
        <dbReference type="ARBA" id="ARBA00022737"/>
    </source>
</evidence>
<keyword evidence="2" id="KW-0479">Metal-binding</keyword>
<evidence type="ECO:0000256" key="12">
    <source>
        <dbReference type="SAM" id="MobiDB-lite"/>
    </source>
</evidence>
<dbReference type="GO" id="GO:0005634">
    <property type="term" value="C:nucleus"/>
    <property type="evidence" value="ECO:0007669"/>
    <property type="project" value="UniProtKB-SubCell"/>
</dbReference>
<evidence type="ECO:0000256" key="8">
    <source>
        <dbReference type="ARBA" id="ARBA00023163"/>
    </source>
</evidence>
<dbReference type="Pfam" id="PF00096">
    <property type="entry name" value="zf-C2H2"/>
    <property type="match status" value="1"/>
</dbReference>
<evidence type="ECO:0000256" key="9">
    <source>
        <dbReference type="ARBA" id="ARBA00023242"/>
    </source>
</evidence>
<keyword evidence="5" id="KW-0862">Zinc</keyword>
<proteinExistence type="inferred from homology"/>
<gene>
    <name evidence="14" type="ORF">TCEB3V08_LOCUS1814</name>
</gene>
<dbReference type="PROSITE" id="PS00028">
    <property type="entry name" value="ZINC_FINGER_C2H2_1"/>
    <property type="match status" value="1"/>
</dbReference>
<dbReference type="EMBL" id="OC316816">
    <property type="protein sequence ID" value="CAD7393858.1"/>
    <property type="molecule type" value="Genomic_DNA"/>
</dbReference>
<keyword evidence="4 11" id="KW-0863">Zinc-finger</keyword>
<dbReference type="PROSITE" id="PS50157">
    <property type="entry name" value="ZINC_FINGER_C2H2_2"/>
    <property type="match status" value="2"/>
</dbReference>
<organism evidence="14">
    <name type="scientific">Timema cristinae</name>
    <name type="common">Walking stick</name>
    <dbReference type="NCBI Taxonomy" id="61476"/>
    <lineage>
        <taxon>Eukaryota</taxon>
        <taxon>Metazoa</taxon>
        <taxon>Ecdysozoa</taxon>
        <taxon>Arthropoda</taxon>
        <taxon>Hexapoda</taxon>
        <taxon>Insecta</taxon>
        <taxon>Pterygota</taxon>
        <taxon>Neoptera</taxon>
        <taxon>Polyneoptera</taxon>
        <taxon>Phasmatodea</taxon>
        <taxon>Timematodea</taxon>
        <taxon>Timematoidea</taxon>
        <taxon>Timematidae</taxon>
        <taxon>Timema</taxon>
    </lineage>
</organism>
<dbReference type="InterPro" id="IPR050527">
    <property type="entry name" value="Snail/Krueppel_Znf"/>
</dbReference>
<reference evidence="14" key="1">
    <citation type="submission" date="2020-11" db="EMBL/GenBank/DDBJ databases">
        <authorList>
            <person name="Tran Van P."/>
        </authorList>
    </citation>
    <scope>NUCLEOTIDE SEQUENCE</scope>
</reference>
<protein>
    <recommendedName>
        <fullName evidence="13">C2H2-type domain-containing protein</fullName>
    </recommendedName>
</protein>
<dbReference type="InterPro" id="IPR036236">
    <property type="entry name" value="Znf_C2H2_sf"/>
</dbReference>
<dbReference type="InterPro" id="IPR013087">
    <property type="entry name" value="Znf_C2H2_type"/>
</dbReference>
<evidence type="ECO:0000256" key="7">
    <source>
        <dbReference type="ARBA" id="ARBA00023125"/>
    </source>
</evidence>
<feature type="compositionally biased region" description="Basic and acidic residues" evidence="12">
    <location>
        <begin position="145"/>
        <end position="154"/>
    </location>
</feature>
<dbReference type="PANTHER" id="PTHR24388:SF54">
    <property type="entry name" value="PROTEIN ESCARGOT"/>
    <property type="match status" value="1"/>
</dbReference>
<name>A0A7R9GSY9_TIMCR</name>
<feature type="region of interest" description="Disordered" evidence="12">
    <location>
        <begin position="143"/>
        <end position="196"/>
    </location>
</feature>
<evidence type="ECO:0000256" key="2">
    <source>
        <dbReference type="ARBA" id="ARBA00022723"/>
    </source>
</evidence>
<dbReference type="PANTHER" id="PTHR24388">
    <property type="entry name" value="ZINC FINGER PROTEIN"/>
    <property type="match status" value="1"/>
</dbReference>
<dbReference type="GO" id="GO:0000978">
    <property type="term" value="F:RNA polymerase II cis-regulatory region sequence-specific DNA binding"/>
    <property type="evidence" value="ECO:0007669"/>
    <property type="project" value="TreeGrafter"/>
</dbReference>
<dbReference type="AlphaFoldDB" id="A0A7R9GSY9"/>
<dbReference type="GO" id="GO:0008270">
    <property type="term" value="F:zinc ion binding"/>
    <property type="evidence" value="ECO:0007669"/>
    <property type="project" value="UniProtKB-KW"/>
</dbReference>
<dbReference type="SMART" id="SM00355">
    <property type="entry name" value="ZnF_C2H2"/>
    <property type="match status" value="1"/>
</dbReference>
<comment type="similarity">
    <text evidence="10">Belongs to the snail C2H2-type zinc-finger protein family.</text>
</comment>
<dbReference type="SUPFAM" id="SSF57667">
    <property type="entry name" value="beta-beta-alpha zinc fingers"/>
    <property type="match status" value="1"/>
</dbReference>
<feature type="domain" description="C2H2-type" evidence="13">
    <location>
        <begin position="271"/>
        <end position="298"/>
    </location>
</feature>
<feature type="domain" description="C2H2-type" evidence="13">
    <location>
        <begin position="243"/>
        <end position="270"/>
    </location>
</feature>
<sequence>MEGQLVPKARRRTPLRPKSVTEVAQRLHVEFPVANYRCVGNWLANSSRKCTAVETGLILKLLVVLIAMEYNKLSLKPAFPQPVVRFPHQFMSSVHGALNTPPLAQQQHHHAVPMQSPFLVKEEVVNSPYLPFHPAYQAAWNPGLKADERPHPVSEENFQSQGRPVKDTAFQPYPMTSDGASQTPSPVTSNVPKSNNQILGGRKYLDECMNLLKGSTRTCVHGRECLSCQECCSSLAAMVAKPFECPECPRAFSSTAALQTHVQSHGADRPYSCTECPKAFTQLSALQVRGQSESGHPTRVRHLFERAIKLFYVMKEQCCFNPFSPHHHPTSHCDSHCRDFLMFHHDSRCRDILLFYCDSRCWDNHLTSPPWDFLMFHHNSRFRNNLANLFPTPTHTCLNMSLLS</sequence>
<keyword evidence="6" id="KW-0805">Transcription regulation</keyword>
<evidence type="ECO:0000256" key="11">
    <source>
        <dbReference type="PROSITE-ProRule" id="PRU00042"/>
    </source>
</evidence>
<evidence type="ECO:0000256" key="10">
    <source>
        <dbReference type="ARBA" id="ARBA00037948"/>
    </source>
</evidence>
<keyword evidence="8" id="KW-0804">Transcription</keyword>
<evidence type="ECO:0000313" key="14">
    <source>
        <dbReference type="EMBL" id="CAD7393858.1"/>
    </source>
</evidence>
<keyword evidence="3" id="KW-0677">Repeat</keyword>
<keyword evidence="7" id="KW-0238">DNA-binding</keyword>
<accession>A0A7R9GSY9</accession>
<dbReference type="FunFam" id="3.30.160.60:FF:000322">
    <property type="entry name" value="GDNF-inducible zinc finger protein 1"/>
    <property type="match status" value="1"/>
</dbReference>
<keyword evidence="9" id="KW-0539">Nucleus</keyword>
<evidence type="ECO:0000256" key="6">
    <source>
        <dbReference type="ARBA" id="ARBA00023015"/>
    </source>
</evidence>
<dbReference type="Gene3D" id="3.30.160.60">
    <property type="entry name" value="Classic Zinc Finger"/>
    <property type="match status" value="2"/>
</dbReference>
<evidence type="ECO:0000256" key="4">
    <source>
        <dbReference type="ARBA" id="ARBA00022771"/>
    </source>
</evidence>
<feature type="compositionally biased region" description="Polar residues" evidence="12">
    <location>
        <begin position="178"/>
        <end position="196"/>
    </location>
</feature>